<evidence type="ECO:0000256" key="1">
    <source>
        <dbReference type="ARBA" id="ARBA00004651"/>
    </source>
</evidence>
<reference evidence="7 8" key="1">
    <citation type="submission" date="2018-06" db="EMBL/GenBank/DDBJ databases">
        <authorList>
            <person name="Strepis N."/>
        </authorList>
    </citation>
    <scope>NUCLEOTIDE SEQUENCE [LARGE SCALE GENOMIC DNA]</scope>
    <source>
        <strain evidence="7">LUCI</strain>
    </source>
</reference>
<dbReference type="InterPro" id="IPR051611">
    <property type="entry name" value="ECF_transporter_component"/>
</dbReference>
<proteinExistence type="predicted"/>
<dbReference type="InterPro" id="IPR012809">
    <property type="entry name" value="ECF_CbiQ"/>
</dbReference>
<evidence type="ECO:0000256" key="3">
    <source>
        <dbReference type="ARBA" id="ARBA00022692"/>
    </source>
</evidence>
<dbReference type="NCBIfam" id="TIGR02454">
    <property type="entry name" value="ECF_T_CbiQ"/>
    <property type="match status" value="1"/>
</dbReference>
<dbReference type="PANTHER" id="PTHR34857:SF2">
    <property type="entry name" value="SLL0384 PROTEIN"/>
    <property type="match status" value="1"/>
</dbReference>
<dbReference type="EMBL" id="UPPP01000133">
    <property type="protein sequence ID" value="VBB09773.1"/>
    <property type="molecule type" value="Genomic_DNA"/>
</dbReference>
<dbReference type="Proteomes" id="UP000277811">
    <property type="component" value="Unassembled WGS sequence"/>
</dbReference>
<dbReference type="PANTHER" id="PTHR34857">
    <property type="entry name" value="SLL0384 PROTEIN"/>
    <property type="match status" value="1"/>
</dbReference>
<evidence type="ECO:0000256" key="5">
    <source>
        <dbReference type="ARBA" id="ARBA00023136"/>
    </source>
</evidence>
<name>A0A498RI33_9FIRM</name>
<evidence type="ECO:0000313" key="8">
    <source>
        <dbReference type="Proteomes" id="UP000277811"/>
    </source>
</evidence>
<feature type="transmembrane region" description="Helical" evidence="6">
    <location>
        <begin position="108"/>
        <end position="128"/>
    </location>
</feature>
<keyword evidence="4 6" id="KW-1133">Transmembrane helix</keyword>
<dbReference type="GO" id="GO:0006824">
    <property type="term" value="P:cobalt ion transport"/>
    <property type="evidence" value="ECO:0007669"/>
    <property type="project" value="InterPro"/>
</dbReference>
<keyword evidence="2" id="KW-1003">Cell membrane</keyword>
<comment type="subcellular location">
    <subcellularLocation>
        <location evidence="1">Cell membrane</location>
        <topology evidence="1">Multi-pass membrane protein</topology>
    </subcellularLocation>
</comment>
<dbReference type="CDD" id="cd16914">
    <property type="entry name" value="EcfT"/>
    <property type="match status" value="1"/>
</dbReference>
<feature type="transmembrane region" description="Helical" evidence="6">
    <location>
        <begin position="74"/>
        <end position="96"/>
    </location>
</feature>
<dbReference type="AlphaFoldDB" id="A0A498RI33"/>
<gene>
    <name evidence="7" type="ORF">LUCI_5071</name>
</gene>
<dbReference type="InterPro" id="IPR003339">
    <property type="entry name" value="ABC/ECF_trnsptr_transmembrane"/>
</dbReference>
<dbReference type="RefSeq" id="WP_122630619.1">
    <property type="nucleotide sequence ID" value="NZ_UPPP01000133.1"/>
</dbReference>
<feature type="transmembrane region" description="Helical" evidence="6">
    <location>
        <begin position="44"/>
        <end position="62"/>
    </location>
</feature>
<sequence>MNLDIAGNPPSIHRIDGRVKTCILLAAIFVSVLLRHWYLVAGQLFVTIILYAGMPFSWNILFRRMVLPFGIAWLVFLDLLFTQGHKVIGVITILNLSFPLYQEGLDTGFLIFLRILTAVSTATILSLSTPMAEILATLRMLKIPGIIIDLAEMIYRYVFLLKETAEATRRAQLSRGVGDRSWFRQIQDTGVIAGNVLIKALERSIRIYKAMLSRGYDETAAAPDYFSQKVDLADFLIGFGLGIALLSLLLFDYIE</sequence>
<keyword evidence="5 6" id="KW-0472">Membrane</keyword>
<feature type="transmembrane region" description="Helical" evidence="6">
    <location>
        <begin position="235"/>
        <end position="254"/>
    </location>
</feature>
<dbReference type="Pfam" id="PF02361">
    <property type="entry name" value="CbiQ"/>
    <property type="match status" value="1"/>
</dbReference>
<keyword evidence="3 6" id="KW-0812">Transmembrane</keyword>
<protein>
    <submittedName>
        <fullName evidence="7">Cobalt ecf transporter t component cbiq</fullName>
    </submittedName>
</protein>
<dbReference type="GO" id="GO:0043190">
    <property type="term" value="C:ATP-binding cassette (ABC) transporter complex"/>
    <property type="evidence" value="ECO:0007669"/>
    <property type="project" value="InterPro"/>
</dbReference>
<organism evidence="7 8">
    <name type="scientific">Lucifera butyrica</name>
    <dbReference type="NCBI Taxonomy" id="1351585"/>
    <lineage>
        <taxon>Bacteria</taxon>
        <taxon>Bacillati</taxon>
        <taxon>Bacillota</taxon>
        <taxon>Negativicutes</taxon>
        <taxon>Veillonellales</taxon>
        <taxon>Veillonellaceae</taxon>
        <taxon>Lucifera</taxon>
    </lineage>
</organism>
<evidence type="ECO:0000256" key="4">
    <source>
        <dbReference type="ARBA" id="ARBA00022989"/>
    </source>
</evidence>
<evidence type="ECO:0000256" key="6">
    <source>
        <dbReference type="SAM" id="Phobius"/>
    </source>
</evidence>
<accession>A0A498RI33</accession>
<dbReference type="OrthoDB" id="8585740at2"/>
<evidence type="ECO:0000256" key="2">
    <source>
        <dbReference type="ARBA" id="ARBA00022475"/>
    </source>
</evidence>
<keyword evidence="8" id="KW-1185">Reference proteome</keyword>
<evidence type="ECO:0000313" key="7">
    <source>
        <dbReference type="EMBL" id="VBB09773.1"/>
    </source>
</evidence>